<organism evidence="1 2">
    <name type="scientific">Chryseobacterium rhizosphaerae</name>
    <dbReference type="NCBI Taxonomy" id="395937"/>
    <lineage>
        <taxon>Bacteria</taxon>
        <taxon>Pseudomonadati</taxon>
        <taxon>Bacteroidota</taxon>
        <taxon>Flavobacteriia</taxon>
        <taxon>Flavobacteriales</taxon>
        <taxon>Weeksellaceae</taxon>
        <taxon>Chryseobacterium group</taxon>
        <taxon>Chryseobacterium</taxon>
    </lineage>
</organism>
<accession>A0AAE3Y6Q1</accession>
<protein>
    <submittedName>
        <fullName evidence="1">Uncharacterized protein</fullName>
    </submittedName>
</protein>
<dbReference type="EMBL" id="JAVDQY010000001">
    <property type="protein sequence ID" value="MDR6524661.1"/>
    <property type="molecule type" value="Genomic_DNA"/>
</dbReference>
<evidence type="ECO:0000313" key="1">
    <source>
        <dbReference type="EMBL" id="MDR6524661.1"/>
    </source>
</evidence>
<evidence type="ECO:0000313" key="2">
    <source>
        <dbReference type="Proteomes" id="UP001184861"/>
    </source>
</evidence>
<dbReference type="AlphaFoldDB" id="A0AAE3Y6Q1"/>
<name>A0AAE3Y6Q1_9FLAO</name>
<gene>
    <name evidence="1" type="ORF">J2787_000031</name>
</gene>
<reference evidence="1" key="1">
    <citation type="submission" date="2023-07" db="EMBL/GenBank/DDBJ databases">
        <title>Sorghum-associated microbial communities from plants grown in Nebraska, USA.</title>
        <authorList>
            <person name="Schachtman D."/>
        </authorList>
    </citation>
    <scope>NUCLEOTIDE SEQUENCE</scope>
    <source>
        <strain evidence="1">DS2360</strain>
    </source>
</reference>
<sequence length="148" mass="16849">MKKYFAVAFLISVITINAQLLEKTAITVAYRYTGRNVLQTGLEFRIGNTHGRSIILGPSLLYSRINHADKFIPEAHIYLSDQGKLFGLSSNPYSIEPRIGITLFNLIFLNTGYAFPIHKEKYFKGVTFGIQFNIAPKHTQFYDPIKIM</sequence>
<proteinExistence type="predicted"/>
<comment type="caution">
    <text evidence="1">The sequence shown here is derived from an EMBL/GenBank/DDBJ whole genome shotgun (WGS) entry which is preliminary data.</text>
</comment>
<dbReference type="Proteomes" id="UP001184861">
    <property type="component" value="Unassembled WGS sequence"/>
</dbReference>
<dbReference type="RefSeq" id="WP_202269960.1">
    <property type="nucleotide sequence ID" value="NZ_JAVDQY010000001.1"/>
</dbReference>